<evidence type="ECO:0000313" key="2">
    <source>
        <dbReference type="EMBL" id="KAF6008978.1"/>
    </source>
</evidence>
<evidence type="ECO:0000313" key="3">
    <source>
        <dbReference type="EMBL" id="VUG18173.1"/>
    </source>
</evidence>
<reference evidence="2 5" key="2">
    <citation type="journal article" date="2020" name="Appl. Microbiol. Biotechnol.">
        <title>Targeted gene deletion in Brettanomyces bruxellensis with an expression-free CRISPR-Cas9 system.</title>
        <authorList>
            <person name="Varela C."/>
            <person name="Bartel C."/>
            <person name="Onetto C."/>
            <person name="Borneman A."/>
        </authorList>
    </citation>
    <scope>NUCLEOTIDE SEQUENCE [LARGE SCALE GENOMIC DNA]</scope>
    <source>
        <strain evidence="2 5">AWRI1613</strain>
    </source>
</reference>
<protein>
    <submittedName>
        <fullName evidence="3">DEBR0S3_04038g1_1</fullName>
    </submittedName>
</protein>
<name>A0A7D9CYB8_DEKBR</name>
<proteinExistence type="predicted"/>
<dbReference type="Pfam" id="PF07957">
    <property type="entry name" value="DUF3294"/>
    <property type="match status" value="1"/>
</dbReference>
<evidence type="ECO:0000313" key="4">
    <source>
        <dbReference type="Proteomes" id="UP000478008"/>
    </source>
</evidence>
<gene>
    <name evidence="3" type="primary">MRP8</name>
    <name evidence="3" type="ORF">DEBR0S3_04038G</name>
    <name evidence="2" type="ORF">HII12_003867</name>
</gene>
<reference evidence="3 4" key="1">
    <citation type="submission" date="2019-07" db="EMBL/GenBank/DDBJ databases">
        <authorList>
            <person name="Friedrich A."/>
            <person name="Schacherer J."/>
        </authorList>
    </citation>
    <scope>NUCLEOTIDE SEQUENCE [LARGE SCALE GENOMIC DNA]</scope>
</reference>
<keyword evidence="4" id="KW-1185">Reference proteome</keyword>
<evidence type="ECO:0000256" key="1">
    <source>
        <dbReference type="SAM" id="MobiDB-lite"/>
    </source>
</evidence>
<dbReference type="EMBL" id="JABCYN010000032">
    <property type="protein sequence ID" value="KAF6008978.1"/>
    <property type="molecule type" value="Genomic_DNA"/>
</dbReference>
<dbReference type="Proteomes" id="UP000568158">
    <property type="component" value="Unassembled WGS sequence"/>
</dbReference>
<feature type="region of interest" description="Disordered" evidence="1">
    <location>
        <begin position="51"/>
        <end position="74"/>
    </location>
</feature>
<dbReference type="AlphaFoldDB" id="A0A7D9CYB8"/>
<dbReference type="Proteomes" id="UP000478008">
    <property type="component" value="Unassembled WGS sequence"/>
</dbReference>
<evidence type="ECO:0000313" key="5">
    <source>
        <dbReference type="Proteomes" id="UP000568158"/>
    </source>
</evidence>
<accession>A0A7D9CYB8</accession>
<organism evidence="3 4">
    <name type="scientific">Dekkera bruxellensis</name>
    <name type="common">Brettanomyces custersii</name>
    <dbReference type="NCBI Taxonomy" id="5007"/>
    <lineage>
        <taxon>Eukaryota</taxon>
        <taxon>Fungi</taxon>
        <taxon>Dikarya</taxon>
        <taxon>Ascomycota</taxon>
        <taxon>Saccharomycotina</taxon>
        <taxon>Pichiomycetes</taxon>
        <taxon>Pichiales</taxon>
        <taxon>Pichiaceae</taxon>
        <taxon>Brettanomyces</taxon>
    </lineage>
</organism>
<sequence length="219" mass="24420">MADNKETKEKNLQEQIDQLGHQVAKQRKILASTAQQLLSLQLKQNREKLASIPNPDPASMLASASGKIPSSSDSIDTSEFATNQDLVQLVGELQGQLTLLDERSKNRVANSLLIEDDEKILPIPNVDGKNAPASIYPATIGDYKKLTPDQLIENCSFYELLPETAEEEARMKAFMAGKIKSPNVPPEEFKLKASDYPKKVIDELYVSFRTFIGLRKFKN</sequence>
<dbReference type="EMBL" id="CABFWN010000003">
    <property type="protein sequence ID" value="VUG18173.1"/>
    <property type="molecule type" value="Genomic_DNA"/>
</dbReference>
<dbReference type="InterPro" id="IPR012917">
    <property type="entry name" value="DUF3294"/>
</dbReference>